<dbReference type="EMBL" id="CAFBQB010000012">
    <property type="protein sequence ID" value="CAB5039779.1"/>
    <property type="molecule type" value="Genomic_DNA"/>
</dbReference>
<name>A0A6J7SF30_9ZZZZ</name>
<dbReference type="AlphaFoldDB" id="A0A6J7SF30"/>
<proteinExistence type="predicted"/>
<reference evidence="1" key="1">
    <citation type="submission" date="2020-05" db="EMBL/GenBank/DDBJ databases">
        <authorList>
            <person name="Chiriac C."/>
            <person name="Salcher M."/>
            <person name="Ghai R."/>
            <person name="Kavagutti S V."/>
        </authorList>
    </citation>
    <scope>NUCLEOTIDE SEQUENCE</scope>
</reference>
<gene>
    <name evidence="1" type="ORF">UFOPK4248_00159</name>
</gene>
<protein>
    <submittedName>
        <fullName evidence="1">Unannotated protein</fullName>
    </submittedName>
</protein>
<evidence type="ECO:0000313" key="1">
    <source>
        <dbReference type="EMBL" id="CAB5039779.1"/>
    </source>
</evidence>
<accession>A0A6J7SF30</accession>
<sequence length="92" mass="9938">MAKHCDGPSERPLIWPVFTSPIIFQGPSPLTTQPSIDEVSKAGKLQRANISAPNTRPYASLNAMDCVGRDVKLSRAIANAPSHDPSTRVIEN</sequence>
<organism evidence="1">
    <name type="scientific">freshwater metagenome</name>
    <dbReference type="NCBI Taxonomy" id="449393"/>
    <lineage>
        <taxon>unclassified sequences</taxon>
        <taxon>metagenomes</taxon>
        <taxon>ecological metagenomes</taxon>
    </lineage>
</organism>